<evidence type="ECO:0000313" key="3">
    <source>
        <dbReference type="EMBL" id="MFI9106422.1"/>
    </source>
</evidence>
<keyword evidence="4" id="KW-1185">Reference proteome</keyword>
<feature type="domain" description="F5/8 type C" evidence="1">
    <location>
        <begin position="38"/>
        <end position="175"/>
    </location>
</feature>
<evidence type="ECO:0000259" key="2">
    <source>
        <dbReference type="PROSITE" id="PS52006"/>
    </source>
</evidence>
<accession>A0ABW8CKY1</accession>
<evidence type="ECO:0000313" key="4">
    <source>
        <dbReference type="Proteomes" id="UP001614394"/>
    </source>
</evidence>
<proteinExistence type="predicted"/>
<dbReference type="Pfam" id="PF16483">
    <property type="entry name" value="Glyco_hydro_64"/>
    <property type="match status" value="2"/>
</dbReference>
<evidence type="ECO:0000259" key="1">
    <source>
        <dbReference type="PROSITE" id="PS50022"/>
    </source>
</evidence>
<dbReference type="SUPFAM" id="SSF49785">
    <property type="entry name" value="Galactose-binding domain-like"/>
    <property type="match status" value="2"/>
</dbReference>
<dbReference type="InterPro" id="IPR032477">
    <property type="entry name" value="Glyco_hydro_64"/>
</dbReference>
<dbReference type="PANTHER" id="PTHR45713">
    <property type="entry name" value="FTP DOMAIN-CONTAINING PROTEIN"/>
    <property type="match status" value="1"/>
</dbReference>
<organism evidence="3 4">
    <name type="scientific">Streptomyces fildesensis</name>
    <dbReference type="NCBI Taxonomy" id="375757"/>
    <lineage>
        <taxon>Bacteria</taxon>
        <taxon>Bacillati</taxon>
        <taxon>Actinomycetota</taxon>
        <taxon>Actinomycetes</taxon>
        <taxon>Kitasatosporales</taxon>
        <taxon>Streptomycetaceae</taxon>
        <taxon>Streptomyces</taxon>
    </lineage>
</organism>
<comment type="caution">
    <text evidence="3">The sequence shown here is derived from an EMBL/GenBank/DDBJ whole genome shotgun (WGS) entry which is preliminary data.</text>
</comment>
<dbReference type="PROSITE" id="PS50022">
    <property type="entry name" value="FA58C_3"/>
    <property type="match status" value="2"/>
</dbReference>
<dbReference type="Gene3D" id="2.60.120.260">
    <property type="entry name" value="Galactose-binding domain-like"/>
    <property type="match status" value="2"/>
</dbReference>
<dbReference type="InterPro" id="IPR000421">
    <property type="entry name" value="FA58C"/>
</dbReference>
<dbReference type="PANTHER" id="PTHR45713:SF6">
    <property type="entry name" value="F5_8 TYPE C DOMAIN-CONTAINING PROTEIN"/>
    <property type="match status" value="1"/>
</dbReference>
<dbReference type="InterPro" id="IPR037176">
    <property type="entry name" value="Osmotin/thaumatin-like_sf"/>
</dbReference>
<feature type="domain" description="GH64" evidence="2">
    <location>
        <begin position="282"/>
        <end position="596"/>
    </location>
</feature>
<dbReference type="Proteomes" id="UP001614394">
    <property type="component" value="Unassembled WGS sequence"/>
</dbReference>
<reference evidence="3 4" key="1">
    <citation type="submission" date="2024-10" db="EMBL/GenBank/DDBJ databases">
        <title>The Natural Products Discovery Center: Release of the First 8490 Sequenced Strains for Exploring Actinobacteria Biosynthetic Diversity.</title>
        <authorList>
            <person name="Kalkreuter E."/>
            <person name="Kautsar S.A."/>
            <person name="Yang D."/>
            <person name="Bader C.D."/>
            <person name="Teijaro C.N."/>
            <person name="Fluegel L."/>
            <person name="Davis C.M."/>
            <person name="Simpson J.R."/>
            <person name="Lauterbach L."/>
            <person name="Steele A.D."/>
            <person name="Gui C."/>
            <person name="Meng S."/>
            <person name="Li G."/>
            <person name="Viehrig K."/>
            <person name="Ye F."/>
            <person name="Su P."/>
            <person name="Kiefer A.F."/>
            <person name="Nichols A."/>
            <person name="Cepeda A.J."/>
            <person name="Yan W."/>
            <person name="Fan B."/>
            <person name="Jiang Y."/>
            <person name="Adhikari A."/>
            <person name="Zheng C.-J."/>
            <person name="Schuster L."/>
            <person name="Cowan T.M."/>
            <person name="Smanski M.J."/>
            <person name="Chevrette M.G."/>
            <person name="De Carvalho L.P.S."/>
            <person name="Shen B."/>
        </authorList>
    </citation>
    <scope>NUCLEOTIDE SEQUENCE [LARGE SCALE GENOMIC DNA]</scope>
    <source>
        <strain evidence="3 4">NPDC053399</strain>
    </source>
</reference>
<feature type="domain" description="F5/8 type C" evidence="1">
    <location>
        <begin position="176"/>
        <end position="311"/>
    </location>
</feature>
<sequence>MSGDRSLLVRHRLSRDKRRPFLLIALLTALLAGLLFVVTQPPAHAAGALLSQGKPATASSAENAATPAGAAVDGNTGTRWSSAFSDPQWIQVDLGASASVSQIGLTWEAAYASGFQIQVSDTGTGNWTTVYSTTTGTGGTQTLDVNGTGRYVRMNGTARATAYGYSLWEFQVYGVLTPGGCGSANAALNRPATASSTENAASAASAAFDGNTGTRWSSAFSDPQWVQVDLGASQQICQVVLQWEAAYASGFQIQVSDTGTGNWTTVYSTTTGTGGTQTLGVNGTGRYVRMNGTARATAYGYSLWEFQVHSGSPSTPPTTPPTDPGSFWGDTSTIPPAQNVVMLKILNRTNGKYPDSQVYWSYNGQVHSIADQPYFDMPVNSAGRMYFYVGTPNGQYFDFIEFTVGANVFNGNTTRVDAFGLKLAMRLHTRDGYDVSVGEDQATFAEDRSVTFQKFINEVPAQFKVLAQSQAPYRIIAPGSDPTFRAGGVNANYYTAYANSVGVNAPTSDVFGCAGTLSESPGMCSALNRHVATLPQSQWSDPSLYYQAGPANYYAKFWHDHGISKLAYGFPYDDYAGQSSFVSHANPQYLLVAVGW</sequence>
<dbReference type="CDD" id="cd09214">
    <property type="entry name" value="GH64-like"/>
    <property type="match status" value="1"/>
</dbReference>
<dbReference type="Pfam" id="PF22633">
    <property type="entry name" value="F5_F8_type_C_2"/>
    <property type="match status" value="2"/>
</dbReference>
<dbReference type="InterPro" id="IPR051941">
    <property type="entry name" value="BG_Antigen-Binding_Lectin"/>
</dbReference>
<protein>
    <submittedName>
        <fullName evidence="3">Discoidin domain-containing protein</fullName>
    </submittedName>
</protein>
<dbReference type="RefSeq" id="WP_399657915.1">
    <property type="nucleotide sequence ID" value="NZ_JBITYG010000018.1"/>
</dbReference>
<dbReference type="EMBL" id="JBITYG010000018">
    <property type="protein sequence ID" value="MFI9106422.1"/>
    <property type="molecule type" value="Genomic_DNA"/>
</dbReference>
<name>A0ABW8CKY1_9ACTN</name>
<gene>
    <name evidence="3" type="ORF">ACIGXA_38550</name>
</gene>
<dbReference type="PROSITE" id="PS52006">
    <property type="entry name" value="GH64"/>
    <property type="match status" value="1"/>
</dbReference>
<dbReference type="Gene3D" id="2.60.110.10">
    <property type="entry name" value="Thaumatin"/>
    <property type="match status" value="1"/>
</dbReference>
<dbReference type="InterPro" id="IPR008979">
    <property type="entry name" value="Galactose-bd-like_sf"/>
</dbReference>